<dbReference type="InterPro" id="IPR031358">
    <property type="entry name" value="Stealth_CR1"/>
</dbReference>
<keyword evidence="4" id="KW-1133">Transmembrane helix</keyword>
<dbReference type="Pfam" id="PF17102">
    <property type="entry name" value="Stealth_CR3"/>
    <property type="match status" value="1"/>
</dbReference>
<evidence type="ECO:0000256" key="3">
    <source>
        <dbReference type="SAM" id="MobiDB-lite"/>
    </source>
</evidence>
<evidence type="ECO:0000259" key="7">
    <source>
        <dbReference type="Pfam" id="PF17102"/>
    </source>
</evidence>
<organism evidence="8 9">
    <name type="scientific">Rhodofomes roseus</name>
    <dbReference type="NCBI Taxonomy" id="34475"/>
    <lineage>
        <taxon>Eukaryota</taxon>
        <taxon>Fungi</taxon>
        <taxon>Dikarya</taxon>
        <taxon>Basidiomycota</taxon>
        <taxon>Agaricomycotina</taxon>
        <taxon>Agaricomycetes</taxon>
        <taxon>Polyporales</taxon>
        <taxon>Rhodofomes</taxon>
    </lineage>
</organism>
<dbReference type="GeneID" id="71999022"/>
<feature type="domain" description="Stealth protein CR1 conserved region 1" evidence="6">
    <location>
        <begin position="167"/>
        <end position="195"/>
    </location>
</feature>
<dbReference type="InterPro" id="IPR031357">
    <property type="entry name" value="Stealth_CR3"/>
</dbReference>
<dbReference type="RefSeq" id="XP_047773076.1">
    <property type="nucleotide sequence ID" value="XM_047918290.1"/>
</dbReference>
<feature type="region of interest" description="Disordered" evidence="3">
    <location>
        <begin position="192"/>
        <end position="211"/>
    </location>
</feature>
<reference evidence="8 9" key="1">
    <citation type="journal article" date="2021" name="Environ. Microbiol.">
        <title>Gene family expansions and transcriptome signatures uncover fungal adaptations to wood decay.</title>
        <authorList>
            <person name="Hage H."/>
            <person name="Miyauchi S."/>
            <person name="Viragh M."/>
            <person name="Drula E."/>
            <person name="Min B."/>
            <person name="Chaduli D."/>
            <person name="Navarro D."/>
            <person name="Favel A."/>
            <person name="Norest M."/>
            <person name="Lesage-Meessen L."/>
            <person name="Balint B."/>
            <person name="Merenyi Z."/>
            <person name="de Eugenio L."/>
            <person name="Morin E."/>
            <person name="Martinez A.T."/>
            <person name="Baldrian P."/>
            <person name="Stursova M."/>
            <person name="Martinez M.J."/>
            <person name="Novotny C."/>
            <person name="Magnuson J.K."/>
            <person name="Spatafora J.W."/>
            <person name="Maurice S."/>
            <person name="Pangilinan J."/>
            <person name="Andreopoulos W."/>
            <person name="LaButti K."/>
            <person name="Hundley H."/>
            <person name="Na H."/>
            <person name="Kuo A."/>
            <person name="Barry K."/>
            <person name="Lipzen A."/>
            <person name="Henrissat B."/>
            <person name="Riley R."/>
            <person name="Ahrendt S."/>
            <person name="Nagy L.G."/>
            <person name="Grigoriev I.V."/>
            <person name="Martin F."/>
            <person name="Rosso M.N."/>
        </authorList>
    </citation>
    <scope>NUCLEOTIDE SEQUENCE [LARGE SCALE GENOMIC DNA]</scope>
    <source>
        <strain evidence="8 9">CIRM-BRFM 1785</strain>
    </source>
</reference>
<evidence type="ECO:0000256" key="4">
    <source>
        <dbReference type="SAM" id="Phobius"/>
    </source>
</evidence>
<dbReference type="PANTHER" id="PTHR24045">
    <property type="match status" value="1"/>
</dbReference>
<dbReference type="PANTHER" id="PTHR24045:SF0">
    <property type="entry name" value="N-ACETYLGLUCOSAMINE-1-PHOSPHOTRANSFERASE SUBUNITS ALPHA_BETA"/>
    <property type="match status" value="1"/>
</dbReference>
<keyword evidence="9" id="KW-1185">Reference proteome</keyword>
<feature type="domain" description="Stealth protein CR2 conserved region 2" evidence="5">
    <location>
        <begin position="260"/>
        <end position="341"/>
    </location>
</feature>
<dbReference type="EMBL" id="JADCUA010000036">
    <property type="protein sequence ID" value="KAH9829633.1"/>
    <property type="molecule type" value="Genomic_DNA"/>
</dbReference>
<evidence type="ECO:0000259" key="6">
    <source>
        <dbReference type="Pfam" id="PF17101"/>
    </source>
</evidence>
<dbReference type="Pfam" id="PF11380">
    <property type="entry name" value="Stealth_CR2"/>
    <property type="match status" value="1"/>
</dbReference>
<evidence type="ECO:0000259" key="5">
    <source>
        <dbReference type="Pfam" id="PF11380"/>
    </source>
</evidence>
<name>A0ABQ8K0I0_9APHY</name>
<keyword evidence="4" id="KW-0812">Transmembrane</keyword>
<comment type="similarity">
    <text evidence="1">Belongs to the stealth family.</text>
</comment>
<evidence type="ECO:0000256" key="2">
    <source>
        <dbReference type="ARBA" id="ARBA00022679"/>
    </source>
</evidence>
<feature type="domain" description="Stealth protein CR3 conserved region 3" evidence="7">
    <location>
        <begin position="390"/>
        <end position="444"/>
    </location>
</feature>
<proteinExistence type="inferred from homology"/>
<accession>A0ABQ8K0I0</accession>
<comment type="caution">
    <text evidence="8">The sequence shown here is derived from an EMBL/GenBank/DDBJ whole genome shotgun (WGS) entry which is preliminary data.</text>
</comment>
<dbReference type="Pfam" id="PF17101">
    <property type="entry name" value="Stealth_CR1"/>
    <property type="match status" value="1"/>
</dbReference>
<evidence type="ECO:0000256" key="1">
    <source>
        <dbReference type="ARBA" id="ARBA00007583"/>
    </source>
</evidence>
<evidence type="ECO:0000313" key="8">
    <source>
        <dbReference type="EMBL" id="KAH9829633.1"/>
    </source>
</evidence>
<evidence type="ECO:0000313" key="9">
    <source>
        <dbReference type="Proteomes" id="UP000814176"/>
    </source>
</evidence>
<protein>
    <recommendedName>
        <fullName evidence="10">Stealth protein CR3 conserved region 3 domain-containing protein</fullName>
    </recommendedName>
</protein>
<sequence length="737" mass="82375">MRLSVPRLNIPRSRPDSAIYLPLTPWAATPSKSFAEYSSSLLRRRGTLLILFAPALALLFYVVRVYVGDWDDYELDYDALASLHTSYMPFQVPTQTYTPPVVPPIPTPPSYSPPVPSFVSSQNVTYQVFPEDTPPPPTLRPHSDPLPQECIDAHFAQGVPCFAPGAPKFDFVWTWVNGSDLLEQHAKKAAMHSYDSKDPWRPSTAGTPDRMYRDHDELRHSFRSVLASFRPYLNRILLLTSDFPEPAALNLTLSASWRLSQIPQWLDLAQQTRAGWKDGDVPLNIIHHAEIFRPYVGTNFNSLAIESQLGHVKGISDHFVYMNDDLYFGIPLQPATFYTPAYGIVLHFDPGLMVPPDPPTVLTKGEWRGMGESNYMLSQRFGARHRPYVMHQAKVVSAPILSEVETIWPAAFARSASHLFRETVGPATPSDINTMLLHAHFIVERAREGLLWSWVVGKHGAMDDRWGVDEDRRAWAEVSAVGVNAGGSEVTVRAGHRYTVERERVENTLRESGMDGGMGKTSYLFSSLDGYAYAGLGLGGPFKQVTPDVAEDDLPTCTISFDECFPGYSRASDVFKYVAFENPQCGDCIITALSRASGPLGLSTFLPPAERQLADLSAKIPDRSEPIPHLPLVARYDDGDFSLRGVMGASGERNVRAWTLRVLQRYRYVVGSTPAVFEMLLDTNQVAAMLQRVNEMSDTALICINDDVQKGHETTVAPLFSEWQENRWPSPAEWERQ</sequence>
<dbReference type="InterPro" id="IPR021520">
    <property type="entry name" value="Stealth_CR2"/>
</dbReference>
<feature type="transmembrane region" description="Helical" evidence="4">
    <location>
        <begin position="48"/>
        <end position="67"/>
    </location>
</feature>
<evidence type="ECO:0008006" key="10">
    <source>
        <dbReference type="Google" id="ProtNLM"/>
    </source>
</evidence>
<keyword evidence="2" id="KW-0808">Transferase</keyword>
<keyword evidence="4" id="KW-0472">Membrane</keyword>
<dbReference type="Proteomes" id="UP000814176">
    <property type="component" value="Unassembled WGS sequence"/>
</dbReference>
<gene>
    <name evidence="8" type="ORF">C8Q71DRAFT_395080</name>
</gene>
<dbReference type="InterPro" id="IPR047141">
    <property type="entry name" value="Stealth"/>
</dbReference>